<dbReference type="RefSeq" id="WP_129226950.1">
    <property type="nucleotide sequence ID" value="NZ_SDOZ01000004.1"/>
</dbReference>
<name>A0A4Q2K8V3_9FIRM</name>
<dbReference type="Proteomes" id="UP000291269">
    <property type="component" value="Unassembled WGS sequence"/>
</dbReference>
<evidence type="ECO:0000259" key="1">
    <source>
        <dbReference type="PROSITE" id="PS51350"/>
    </source>
</evidence>
<protein>
    <submittedName>
        <fullName evidence="2">HPr family phosphocarrier protein</fullName>
    </submittedName>
</protein>
<dbReference type="InterPro" id="IPR000032">
    <property type="entry name" value="HPr-like"/>
</dbReference>
<dbReference type="EMBL" id="SDOZ01000004">
    <property type="protein sequence ID" value="RXZ58036.1"/>
    <property type="molecule type" value="Genomic_DNA"/>
</dbReference>
<dbReference type="AlphaFoldDB" id="A0A4Q2K8V3"/>
<evidence type="ECO:0000313" key="2">
    <source>
        <dbReference type="EMBL" id="RXZ58036.1"/>
    </source>
</evidence>
<accession>A0A4Q2K8V3</accession>
<keyword evidence="3" id="KW-1185">Reference proteome</keyword>
<gene>
    <name evidence="2" type="ORF">ESZ91_10270</name>
</gene>
<comment type="caution">
    <text evidence="2">The sequence shown here is derived from an EMBL/GenBank/DDBJ whole genome shotgun (WGS) entry which is preliminary data.</text>
</comment>
<dbReference type="SUPFAM" id="SSF55594">
    <property type="entry name" value="HPr-like"/>
    <property type="match status" value="1"/>
</dbReference>
<evidence type="ECO:0000313" key="3">
    <source>
        <dbReference type="Proteomes" id="UP000291269"/>
    </source>
</evidence>
<dbReference type="Pfam" id="PF00381">
    <property type="entry name" value="PTS-HPr"/>
    <property type="match status" value="1"/>
</dbReference>
<dbReference type="OrthoDB" id="2051287at2"/>
<proteinExistence type="predicted"/>
<reference evidence="2 3" key="1">
    <citation type="journal article" date="2019" name="Gut">
        <title>Antibiotics-induced monodominance of a novel gut bacterial order.</title>
        <authorList>
            <person name="Hildebrand F."/>
            <person name="Moitinho-Silva L."/>
            <person name="Blasche S."/>
            <person name="Jahn M.T."/>
            <person name="Gossmann T.I."/>
            <person name="Heuerta-Cepas J."/>
            <person name="Hercog R."/>
            <person name="Luetge M."/>
            <person name="Bahram M."/>
            <person name="Pryszlak A."/>
            <person name="Alves R.J."/>
            <person name="Waszak S.M."/>
            <person name="Zhu A."/>
            <person name="Ye L."/>
            <person name="Costea P.I."/>
            <person name="Aalvink S."/>
            <person name="Belzer C."/>
            <person name="Forslund S.K."/>
            <person name="Sunagawa S."/>
            <person name="Hentschel U."/>
            <person name="Merten C."/>
            <person name="Patil K.R."/>
            <person name="Benes V."/>
            <person name="Bork P."/>
        </authorList>
    </citation>
    <scope>NUCLEOTIDE SEQUENCE [LARGE SCALE GENOMIC DNA]</scope>
    <source>
        <strain evidence="2 3">HDS1380</strain>
    </source>
</reference>
<dbReference type="PROSITE" id="PS51350">
    <property type="entry name" value="PTS_HPR_DOM"/>
    <property type="match status" value="1"/>
</dbReference>
<feature type="domain" description="HPr" evidence="1">
    <location>
        <begin position="1"/>
        <end position="74"/>
    </location>
</feature>
<dbReference type="Gene3D" id="3.30.1340.10">
    <property type="entry name" value="HPr-like"/>
    <property type="match status" value="1"/>
</dbReference>
<dbReference type="InterPro" id="IPR035895">
    <property type="entry name" value="HPr-like_sf"/>
</dbReference>
<organism evidence="2 3">
    <name type="scientific">Candidatus Borkfalkia ceftriaxoniphila</name>
    <dbReference type="NCBI Taxonomy" id="2508949"/>
    <lineage>
        <taxon>Bacteria</taxon>
        <taxon>Bacillati</taxon>
        <taxon>Bacillota</taxon>
        <taxon>Clostridia</taxon>
        <taxon>Christensenellales</taxon>
        <taxon>Christensenellaceae</taxon>
        <taxon>Candidatus Borkfalkia</taxon>
    </lineage>
</organism>
<sequence length="74" mass="8461">MKSVKISLQMAQNVKEFVKIVQDYPYEIDLKSDKYVVDAKSILGIFSLDLSKPLVVEIHADDCQDLIDELKKFA</sequence>